<reference evidence="3" key="1">
    <citation type="submission" date="2016-04" db="EMBL/GenBank/DDBJ databases">
        <authorList>
            <person name="Evans L.H."/>
            <person name="Alamgir A."/>
            <person name="Owens N."/>
            <person name="Weber N.D."/>
            <person name="Virtaneva K."/>
            <person name="Barbian K."/>
            <person name="Babar A."/>
            <person name="Rosenke K."/>
        </authorList>
    </citation>
    <scope>NUCLEOTIDE SEQUENCE [LARGE SCALE GENOMIC DNA]</scope>
    <source>
        <strain evidence="3">G2</strain>
    </source>
</reference>
<dbReference type="AlphaFoldDB" id="A0A1Y2T1L1"/>
<dbReference type="Proteomes" id="UP000194267">
    <property type="component" value="Unassembled WGS sequence"/>
</dbReference>
<organism evidence="3 4">
    <name type="scientific">Symbiobacterium thermophilum</name>
    <dbReference type="NCBI Taxonomy" id="2734"/>
    <lineage>
        <taxon>Bacteria</taxon>
        <taxon>Bacillati</taxon>
        <taxon>Bacillota</taxon>
        <taxon>Clostridia</taxon>
        <taxon>Eubacteriales</taxon>
        <taxon>Symbiobacteriaceae</taxon>
        <taxon>Symbiobacterium</taxon>
    </lineage>
</organism>
<evidence type="ECO:0000313" key="2">
    <source>
        <dbReference type="EMBL" id="MBY6274613.1"/>
    </source>
</evidence>
<dbReference type="RefSeq" id="WP_011195791.1">
    <property type="nucleotide sequence ID" value="NZ_JACSIR010000011.1"/>
</dbReference>
<reference evidence="4" key="2">
    <citation type="submission" date="2016-04" db="EMBL/GenBank/DDBJ databases">
        <authorList>
            <person name="Antunes L.P."/>
            <person name="Martins L.F."/>
            <person name="Pereira R.V."/>
            <person name="Thomas A.M."/>
            <person name="Barbosa D."/>
            <person name="Nascimento L."/>
            <person name="Silva G.M."/>
            <person name="Condomitti G.W."/>
            <person name="Digiampietri L.A."/>
            <person name="Lombardi K.C."/>
            <person name="Ramos P.L."/>
            <person name="Quaggio R.B."/>
            <person name="Oliveira J.C."/>
            <person name="Pascon R.C."/>
            <person name="Cruz J.B."/>
            <person name="Silva A.M."/>
            <person name="Setubal J.C."/>
        </authorList>
    </citation>
    <scope>NUCLEOTIDE SEQUENCE [LARGE SCALE GENOMIC DNA]</scope>
</reference>
<feature type="coiled-coil region" evidence="1">
    <location>
        <begin position="22"/>
        <end position="116"/>
    </location>
</feature>
<gene>
    <name evidence="3" type="ORF">A6D92_18785</name>
    <name evidence="2" type="ORF">CWE10_00120</name>
</gene>
<reference evidence="2" key="3">
    <citation type="submission" date="2017-11" db="EMBL/GenBank/DDBJ databases">
        <title>Three new genomes from thermophilic consortium.</title>
        <authorList>
            <person name="Quaggio R."/>
            <person name="Amgarten D."/>
            <person name="Setubal J.C."/>
        </authorList>
    </citation>
    <scope>NUCLEOTIDE SEQUENCE</scope>
    <source>
        <strain evidence="2">ZCTH01-B2</strain>
    </source>
</reference>
<sequence>MRQSNGRPLRRKLLGVAPQEAERQLREQAERFALEIQHLREALEQARAEEADLTAQCEALAAEVQEAQRKLERLQKGLERSRTMAPIQALVLAREIADLEDEHAARLAELAAEQERIRAEIAERRASLQQWVTSLLESVAERGGG</sequence>
<accession>A0A1Y2T1L1</accession>
<evidence type="ECO:0000256" key="1">
    <source>
        <dbReference type="SAM" id="Coils"/>
    </source>
</evidence>
<evidence type="ECO:0000313" key="4">
    <source>
        <dbReference type="Proteomes" id="UP000194267"/>
    </source>
</evidence>
<proteinExistence type="predicted"/>
<evidence type="ECO:0000313" key="3">
    <source>
        <dbReference type="EMBL" id="OTA40362.1"/>
    </source>
</evidence>
<comment type="caution">
    <text evidence="3">The sequence shown here is derived from an EMBL/GenBank/DDBJ whole genome shotgun (WGS) entry which is preliminary data.</text>
</comment>
<name>A0A1Y2T1L1_SYMTR</name>
<dbReference type="EMBL" id="LWLV01001954">
    <property type="protein sequence ID" value="OTA40362.1"/>
    <property type="molecule type" value="Genomic_DNA"/>
</dbReference>
<dbReference type="EMBL" id="PIUK01000001">
    <property type="protein sequence ID" value="MBY6274613.1"/>
    <property type="molecule type" value="Genomic_DNA"/>
</dbReference>
<keyword evidence="1" id="KW-0175">Coiled coil</keyword>
<protein>
    <submittedName>
        <fullName evidence="3">Uncharacterized protein</fullName>
    </submittedName>
</protein>
<dbReference type="Proteomes" id="UP000732377">
    <property type="component" value="Unassembled WGS sequence"/>
</dbReference>